<sequence length="126" mass="14116">MVPDSSTWRWAVVKDQVLETAFHKTAMQQKLNRVKNEVLRRPAADSFGVLTKALGFELRKSERQGLLTSCMNLDHRLRLVVAEARDAAGPIMVAHVFRSSHTPSDRNYKQAARAALAGDFHVHGHS</sequence>
<evidence type="ECO:0000313" key="2">
    <source>
        <dbReference type="Proteomes" id="UP000243579"/>
    </source>
</evidence>
<reference evidence="1 2" key="1">
    <citation type="journal article" date="2014" name="Genome Biol. Evol.">
        <title>The secreted proteins of Achlya hypogyna and Thraustotheca clavata identify the ancestral oomycete secretome and reveal gene acquisitions by horizontal gene transfer.</title>
        <authorList>
            <person name="Misner I."/>
            <person name="Blouin N."/>
            <person name="Leonard G."/>
            <person name="Richards T.A."/>
            <person name="Lane C.E."/>
        </authorList>
    </citation>
    <scope>NUCLEOTIDE SEQUENCE [LARGE SCALE GENOMIC DNA]</scope>
    <source>
        <strain evidence="1 2">ATCC 48635</strain>
    </source>
</reference>
<dbReference type="OrthoDB" id="68750at2759"/>
<accession>A0A1V9YUP0</accession>
<protein>
    <submittedName>
        <fullName evidence="1">Uncharacterized protein</fullName>
    </submittedName>
</protein>
<keyword evidence="2" id="KW-1185">Reference proteome</keyword>
<dbReference type="AlphaFoldDB" id="A0A1V9YUP0"/>
<dbReference type="EMBL" id="JNBR01000820">
    <property type="protein sequence ID" value="OQR89438.1"/>
    <property type="molecule type" value="Genomic_DNA"/>
</dbReference>
<name>A0A1V9YUP0_ACHHY</name>
<comment type="caution">
    <text evidence="1">The sequence shown here is derived from an EMBL/GenBank/DDBJ whole genome shotgun (WGS) entry which is preliminary data.</text>
</comment>
<dbReference type="Proteomes" id="UP000243579">
    <property type="component" value="Unassembled WGS sequence"/>
</dbReference>
<evidence type="ECO:0000313" key="1">
    <source>
        <dbReference type="EMBL" id="OQR89438.1"/>
    </source>
</evidence>
<organism evidence="1 2">
    <name type="scientific">Achlya hypogyna</name>
    <name type="common">Oomycete</name>
    <name type="synonym">Protoachlya hypogyna</name>
    <dbReference type="NCBI Taxonomy" id="1202772"/>
    <lineage>
        <taxon>Eukaryota</taxon>
        <taxon>Sar</taxon>
        <taxon>Stramenopiles</taxon>
        <taxon>Oomycota</taxon>
        <taxon>Saprolegniomycetes</taxon>
        <taxon>Saprolegniales</taxon>
        <taxon>Achlyaceae</taxon>
        <taxon>Achlya</taxon>
    </lineage>
</organism>
<gene>
    <name evidence="1" type="ORF">ACHHYP_06289</name>
</gene>
<proteinExistence type="predicted"/>